<dbReference type="RefSeq" id="WP_194561884.1">
    <property type="nucleotide sequence ID" value="NZ_JADKPV010000001.1"/>
</dbReference>
<accession>A0A8J7G947</accession>
<gene>
    <name evidence="3" type="ORF">IRY55_03625</name>
</gene>
<keyword evidence="3" id="KW-0347">Helicase</keyword>
<evidence type="ECO:0000259" key="1">
    <source>
        <dbReference type="Pfam" id="PF08378"/>
    </source>
</evidence>
<dbReference type="EMBL" id="JADKPV010000001">
    <property type="protein sequence ID" value="MBF4500444.1"/>
    <property type="molecule type" value="Genomic_DNA"/>
</dbReference>
<reference evidence="3" key="1">
    <citation type="submission" date="2020-11" db="EMBL/GenBank/DDBJ databases">
        <title>Multidrug resistant novel bacterium Savagea serpentis sp. nov., isolated from the scats of a vine snake (Ahaetulla nasuta).</title>
        <authorList>
            <person name="Venkata Ramana V."/>
            <person name="Vikas Patil S."/>
            <person name="Yogita Lugani V."/>
        </authorList>
    </citation>
    <scope>NUCLEOTIDE SEQUENCE</scope>
    <source>
        <strain evidence="3">SN6</strain>
    </source>
</reference>
<dbReference type="GO" id="GO:0004386">
    <property type="term" value="F:helicase activity"/>
    <property type="evidence" value="ECO:0007669"/>
    <property type="project" value="UniProtKB-KW"/>
</dbReference>
<proteinExistence type="predicted"/>
<keyword evidence="3" id="KW-0378">Hydrolase</keyword>
<feature type="domain" description="UvrD-like helicase C-terminal" evidence="2">
    <location>
        <begin position="635"/>
        <end position="684"/>
    </location>
</feature>
<evidence type="ECO:0000259" key="2">
    <source>
        <dbReference type="Pfam" id="PF13538"/>
    </source>
</evidence>
<feature type="domain" description="NERD" evidence="1">
    <location>
        <begin position="14"/>
        <end position="127"/>
    </location>
</feature>
<organism evidence="3 4">
    <name type="scientific">Savagea serpentis</name>
    <dbReference type="NCBI Taxonomy" id="2785297"/>
    <lineage>
        <taxon>Bacteria</taxon>
        <taxon>Bacillati</taxon>
        <taxon>Bacillota</taxon>
        <taxon>Bacilli</taxon>
        <taxon>Bacillales</taxon>
        <taxon>Caryophanaceae</taxon>
        <taxon>Savagea</taxon>
    </lineage>
</organism>
<dbReference type="AlphaFoldDB" id="A0A8J7G947"/>
<dbReference type="SUPFAM" id="SSF52540">
    <property type="entry name" value="P-loop containing nucleoside triphosphate hydrolases"/>
    <property type="match status" value="1"/>
</dbReference>
<keyword evidence="3" id="KW-0547">Nucleotide-binding</keyword>
<dbReference type="InterPro" id="IPR027417">
    <property type="entry name" value="P-loop_NTPase"/>
</dbReference>
<protein>
    <submittedName>
        <fullName evidence="3">DEAD/DEAH box helicase</fullName>
    </submittedName>
</protein>
<dbReference type="InterPro" id="IPR011528">
    <property type="entry name" value="NERD"/>
</dbReference>
<sequence length="724" mass="81796">MTTFIETESIEMAGKKDEQRVWEALKRAYAKDDGIGYWRYPVFSPSDGPRREPDLLLLTRGGGLVIIEVKGLTIDQIASIQGPLWTYNNFYVEEGAPYQQAEDQVFSLLHYFDSDQRTRRKIKARAIVALPRITRAEWEEKGFAHLPSSPPILFSEDLGPKTMRSRIEEAPTVQRGRMPLDDEAWNAALSVLGGAPVHKKKEIVPTTTMTKNYLLHQLNAETSQFDEKQETIGKVIPPGPQRIRGIAGSGKTVMLCQKAAHMHLKYPDWDIAIVFSTQSLYDSIRGQVDHWLRFFSKDTVSLTPEVERRIRIFHAWGGKRQPGFYSTLAREHGVRPLIVNDLKEAPHLPKYMSPSDSVAYCCQQLLHETRGHITPQFDAILIDEGQDLVVENKTFHYEGKQPIYWLAFQALRPAITNNPTSRRLIWGYDESQSLDALIVPTAKELFGPDYTKLVQGIYPGGARKSEVMYRCYRTPGPLLTAAHAIGMGLLRPDGMLRGITNKSDWERIGYEVVQGNFRSGEEITLHRPPAHSPNPVPSLWKNPVIHFQTYSSTTEELQHVAHAIVHDITKEGIEPEDILVIFLGPSWITKTKQNQLGHLLNNHSIDYYVAAAKTPNMTGTSGGDPTRFVFDGAVTFSQVTRAKGNEANMVYVVGLDEVAKKESSPKARNELFVALTRSRAWAHISGTNTYPFYEEFQRVLQSGDTFTFSFKQPPPYSLDQDESE</sequence>
<keyword evidence="4" id="KW-1185">Reference proteome</keyword>
<dbReference type="Pfam" id="PF13538">
    <property type="entry name" value="UvrD_C_2"/>
    <property type="match status" value="1"/>
</dbReference>
<dbReference type="Pfam" id="PF08378">
    <property type="entry name" value="NERD"/>
    <property type="match status" value="1"/>
</dbReference>
<dbReference type="Gene3D" id="3.40.50.300">
    <property type="entry name" value="P-loop containing nucleotide triphosphate hydrolases"/>
    <property type="match status" value="2"/>
</dbReference>
<evidence type="ECO:0000313" key="3">
    <source>
        <dbReference type="EMBL" id="MBF4500444.1"/>
    </source>
</evidence>
<dbReference type="Proteomes" id="UP000622653">
    <property type="component" value="Unassembled WGS sequence"/>
</dbReference>
<name>A0A8J7G947_9BACL</name>
<keyword evidence="3" id="KW-0067">ATP-binding</keyword>
<comment type="caution">
    <text evidence="3">The sequence shown here is derived from an EMBL/GenBank/DDBJ whole genome shotgun (WGS) entry which is preliminary data.</text>
</comment>
<dbReference type="InterPro" id="IPR027785">
    <property type="entry name" value="UvrD-like_helicase_C"/>
</dbReference>
<evidence type="ECO:0000313" key="4">
    <source>
        <dbReference type="Proteomes" id="UP000622653"/>
    </source>
</evidence>